<sequence>MHSTSLRRRSLLGGAAGALACTIITRAASAAEVVLKFGNNQPANYPLNRRMREAGERIRERTSGRVELQVFPQGQLGTDTDMLSQVRSGAVELYTASGLVLSTLVPVTAINAVGFAFPGYDKVWAAMDGDLGALIRSRIEKSGLVVFDRIFDIGFRQITSGQSPILAPRDLKGFKIRIPPSTLGISMFKAFGASPTALNWSETYTALQTRVVDGQENPLSIIDTGKFFEVQKCCSLTGHMWDGFWLLGNGRFFRTLPRNLHAILAEEFARAADEDRADVAALETSMQDVLRSKGMQIAQVDPAAFRDALRAAGFYREWREKFGDEAWTALEKSTGELI</sequence>
<evidence type="ECO:0000313" key="7">
    <source>
        <dbReference type="Proteomes" id="UP001055167"/>
    </source>
</evidence>
<dbReference type="NCBIfam" id="NF037995">
    <property type="entry name" value="TRAP_S1"/>
    <property type="match status" value="1"/>
</dbReference>
<dbReference type="Proteomes" id="UP001055167">
    <property type="component" value="Unassembled WGS sequence"/>
</dbReference>
<name>A0ABQ4QTD5_9HYPH</name>
<keyword evidence="3" id="KW-0813">Transport</keyword>
<keyword evidence="4 5" id="KW-0732">Signal</keyword>
<dbReference type="InterPro" id="IPR004682">
    <property type="entry name" value="TRAP_DctP"/>
</dbReference>
<dbReference type="PANTHER" id="PTHR33376">
    <property type="match status" value="1"/>
</dbReference>
<evidence type="ECO:0000313" key="6">
    <source>
        <dbReference type="EMBL" id="GJD48593.1"/>
    </source>
</evidence>
<keyword evidence="7" id="KW-1185">Reference proteome</keyword>
<dbReference type="InterPro" id="IPR006311">
    <property type="entry name" value="TAT_signal"/>
</dbReference>
<gene>
    <name evidence="6" type="primary">siaP_4</name>
    <name evidence="6" type="ORF">OPKNFCMD_1316</name>
</gene>
<dbReference type="RefSeq" id="WP_128562743.1">
    <property type="nucleotide sequence ID" value="NZ_BPQH01000003.1"/>
</dbReference>
<comment type="subcellular location">
    <subcellularLocation>
        <location evidence="1">Cell envelope</location>
    </subcellularLocation>
</comment>
<comment type="similarity">
    <text evidence="2">Belongs to the bacterial solute-binding protein 7 family.</text>
</comment>
<evidence type="ECO:0000256" key="2">
    <source>
        <dbReference type="ARBA" id="ARBA00009023"/>
    </source>
</evidence>
<comment type="caution">
    <text evidence="6">The sequence shown here is derived from an EMBL/GenBank/DDBJ whole genome shotgun (WGS) entry which is preliminary data.</text>
</comment>
<dbReference type="InterPro" id="IPR038404">
    <property type="entry name" value="TRAP_DctP_sf"/>
</dbReference>
<reference evidence="6" key="1">
    <citation type="journal article" date="2021" name="Front. Microbiol.">
        <title>Comprehensive Comparative Genomics and Phenotyping of Methylobacterium Species.</title>
        <authorList>
            <person name="Alessa O."/>
            <person name="Ogura Y."/>
            <person name="Fujitani Y."/>
            <person name="Takami H."/>
            <person name="Hayashi T."/>
            <person name="Sahin N."/>
            <person name="Tani A."/>
        </authorList>
    </citation>
    <scope>NUCLEOTIDE SEQUENCE</scope>
    <source>
        <strain evidence="6">KCTC 52305</strain>
    </source>
</reference>
<proteinExistence type="inferred from homology"/>
<dbReference type="PANTHER" id="PTHR33376:SF4">
    <property type="entry name" value="SIALIC ACID-BINDING PERIPLASMIC PROTEIN SIAP"/>
    <property type="match status" value="1"/>
</dbReference>
<dbReference type="Gene3D" id="3.40.190.170">
    <property type="entry name" value="Bacterial extracellular solute-binding protein, family 7"/>
    <property type="match status" value="1"/>
</dbReference>
<dbReference type="PROSITE" id="PS51318">
    <property type="entry name" value="TAT"/>
    <property type="match status" value="1"/>
</dbReference>
<reference evidence="6" key="2">
    <citation type="submission" date="2021-08" db="EMBL/GenBank/DDBJ databases">
        <authorList>
            <person name="Tani A."/>
            <person name="Ola A."/>
            <person name="Ogura Y."/>
            <person name="Katsura K."/>
            <person name="Hayashi T."/>
        </authorList>
    </citation>
    <scope>NUCLEOTIDE SEQUENCE</scope>
    <source>
        <strain evidence="6">KCTC 52305</strain>
    </source>
</reference>
<evidence type="ECO:0000256" key="5">
    <source>
        <dbReference type="SAM" id="SignalP"/>
    </source>
</evidence>
<dbReference type="CDD" id="cd13603">
    <property type="entry name" value="PBP2_TRAP_Siap_TeaA_like"/>
    <property type="match status" value="1"/>
</dbReference>
<dbReference type="EMBL" id="BPQH01000003">
    <property type="protein sequence ID" value="GJD48593.1"/>
    <property type="molecule type" value="Genomic_DNA"/>
</dbReference>
<feature type="signal peptide" evidence="5">
    <location>
        <begin position="1"/>
        <end position="30"/>
    </location>
</feature>
<organism evidence="6 7">
    <name type="scientific">Methylobacterium crusticola</name>
    <dbReference type="NCBI Taxonomy" id="1697972"/>
    <lineage>
        <taxon>Bacteria</taxon>
        <taxon>Pseudomonadati</taxon>
        <taxon>Pseudomonadota</taxon>
        <taxon>Alphaproteobacteria</taxon>
        <taxon>Hyphomicrobiales</taxon>
        <taxon>Methylobacteriaceae</taxon>
        <taxon>Methylobacterium</taxon>
    </lineage>
</organism>
<evidence type="ECO:0000256" key="3">
    <source>
        <dbReference type="ARBA" id="ARBA00022448"/>
    </source>
</evidence>
<dbReference type="Pfam" id="PF03480">
    <property type="entry name" value="DctP"/>
    <property type="match status" value="1"/>
</dbReference>
<protein>
    <submittedName>
        <fullName evidence="6">Sialic acid-binding periplasmic protein SiaP</fullName>
    </submittedName>
</protein>
<dbReference type="PROSITE" id="PS51257">
    <property type="entry name" value="PROKAR_LIPOPROTEIN"/>
    <property type="match status" value="1"/>
</dbReference>
<dbReference type="InterPro" id="IPR018389">
    <property type="entry name" value="DctP_fam"/>
</dbReference>
<dbReference type="PIRSF" id="PIRSF006470">
    <property type="entry name" value="DctB"/>
    <property type="match status" value="1"/>
</dbReference>
<dbReference type="NCBIfam" id="TIGR00787">
    <property type="entry name" value="dctP"/>
    <property type="match status" value="1"/>
</dbReference>
<evidence type="ECO:0000256" key="1">
    <source>
        <dbReference type="ARBA" id="ARBA00004196"/>
    </source>
</evidence>
<evidence type="ECO:0000256" key="4">
    <source>
        <dbReference type="ARBA" id="ARBA00022729"/>
    </source>
</evidence>
<feature type="chain" id="PRO_5045158939" evidence="5">
    <location>
        <begin position="31"/>
        <end position="338"/>
    </location>
</feature>
<accession>A0ABQ4QTD5</accession>